<gene>
    <name evidence="3" type="ORF">ABMA27_003277</name>
</gene>
<accession>A0ABR3HSJ9</accession>
<evidence type="ECO:0000256" key="1">
    <source>
        <dbReference type="SAM" id="MobiDB-lite"/>
    </source>
</evidence>
<feature type="region of interest" description="Disordered" evidence="1">
    <location>
        <begin position="26"/>
        <end position="65"/>
    </location>
</feature>
<keyword evidence="2" id="KW-0732">Signal</keyword>
<dbReference type="EMBL" id="JBEUOH010000014">
    <property type="protein sequence ID" value="KAL0879539.1"/>
    <property type="molecule type" value="Genomic_DNA"/>
</dbReference>
<evidence type="ECO:0000313" key="4">
    <source>
        <dbReference type="Proteomes" id="UP001549920"/>
    </source>
</evidence>
<keyword evidence="4" id="KW-1185">Reference proteome</keyword>
<evidence type="ECO:0000313" key="3">
    <source>
        <dbReference type="EMBL" id="KAL0879539.1"/>
    </source>
</evidence>
<feature type="chain" id="PRO_5045207896" evidence="2">
    <location>
        <begin position="20"/>
        <end position="275"/>
    </location>
</feature>
<name>A0ABR3HSJ9_LOXSC</name>
<comment type="caution">
    <text evidence="3">The sequence shown here is derived from an EMBL/GenBank/DDBJ whole genome shotgun (WGS) entry which is preliminary data.</text>
</comment>
<dbReference type="InterPro" id="IPR009911">
    <property type="entry name" value="Fibroin_P25"/>
</dbReference>
<feature type="signal peptide" evidence="2">
    <location>
        <begin position="1"/>
        <end position="19"/>
    </location>
</feature>
<protein>
    <submittedName>
        <fullName evidence="3">Uncharacterized protein</fullName>
    </submittedName>
</protein>
<sequence>MRLELLAFLLFVGVCWVYGEGEDQGWNEDRDSNRGDRDRDDDHNIYYDEESWNSGNKDRDQMKRGDKDPDIYYPCDFEDDIDCVRHFFASSGQCKEVHNYGNKPVYRTRLVTYEPGFNLTIVLNKSRIKYIGDRITRFYINKKTDNLVMAVDFEGINVDTKFSTFIYQRRGQEPIKRTDFTNGTYPVTLTAVIPMKKGINFKESRVTAYFASLPENFEVGPKVLASTDPVVLQVNAAFLANLSQALLESSLTEAPSLYFGYLQKYICDFGIPISS</sequence>
<feature type="compositionally biased region" description="Basic and acidic residues" evidence="1">
    <location>
        <begin position="27"/>
        <end position="46"/>
    </location>
</feature>
<reference evidence="3 4" key="1">
    <citation type="submission" date="2024-06" db="EMBL/GenBank/DDBJ databases">
        <title>A chromosome-level genome assembly of beet webworm, Loxostege sticticalis.</title>
        <authorList>
            <person name="Zhang Y."/>
        </authorList>
    </citation>
    <scope>NUCLEOTIDE SEQUENCE [LARGE SCALE GENOMIC DNA]</scope>
    <source>
        <strain evidence="3">AQ026</strain>
        <tissue evidence="3">Whole body</tissue>
    </source>
</reference>
<dbReference type="Pfam" id="PF07294">
    <property type="entry name" value="Fibroin_P25"/>
    <property type="match status" value="1"/>
</dbReference>
<proteinExistence type="predicted"/>
<feature type="compositionally biased region" description="Basic and acidic residues" evidence="1">
    <location>
        <begin position="56"/>
        <end position="65"/>
    </location>
</feature>
<organism evidence="3 4">
    <name type="scientific">Loxostege sticticalis</name>
    <name type="common">Beet webworm moth</name>
    <dbReference type="NCBI Taxonomy" id="481309"/>
    <lineage>
        <taxon>Eukaryota</taxon>
        <taxon>Metazoa</taxon>
        <taxon>Ecdysozoa</taxon>
        <taxon>Arthropoda</taxon>
        <taxon>Hexapoda</taxon>
        <taxon>Insecta</taxon>
        <taxon>Pterygota</taxon>
        <taxon>Neoptera</taxon>
        <taxon>Endopterygota</taxon>
        <taxon>Lepidoptera</taxon>
        <taxon>Glossata</taxon>
        <taxon>Ditrysia</taxon>
        <taxon>Pyraloidea</taxon>
        <taxon>Crambidae</taxon>
        <taxon>Pyraustinae</taxon>
        <taxon>Loxostege</taxon>
    </lineage>
</organism>
<evidence type="ECO:0000256" key="2">
    <source>
        <dbReference type="SAM" id="SignalP"/>
    </source>
</evidence>
<dbReference type="Proteomes" id="UP001549920">
    <property type="component" value="Unassembled WGS sequence"/>
</dbReference>